<keyword evidence="2" id="KW-1185">Reference proteome</keyword>
<feature type="compositionally biased region" description="Polar residues" evidence="1">
    <location>
        <begin position="215"/>
        <end position="231"/>
    </location>
</feature>
<organism evidence="2 3">
    <name type="scientific">Romanomermis culicivorax</name>
    <name type="common">Nematode worm</name>
    <dbReference type="NCBI Taxonomy" id="13658"/>
    <lineage>
        <taxon>Eukaryota</taxon>
        <taxon>Metazoa</taxon>
        <taxon>Ecdysozoa</taxon>
        <taxon>Nematoda</taxon>
        <taxon>Enoplea</taxon>
        <taxon>Dorylaimia</taxon>
        <taxon>Mermithida</taxon>
        <taxon>Mermithoidea</taxon>
        <taxon>Mermithidae</taxon>
        <taxon>Romanomermis</taxon>
    </lineage>
</organism>
<reference evidence="3" key="1">
    <citation type="submission" date="2022-11" db="UniProtKB">
        <authorList>
            <consortium name="WormBaseParasite"/>
        </authorList>
    </citation>
    <scope>IDENTIFICATION</scope>
</reference>
<feature type="region of interest" description="Disordered" evidence="1">
    <location>
        <begin position="213"/>
        <end position="255"/>
    </location>
</feature>
<dbReference type="Proteomes" id="UP000887565">
    <property type="component" value="Unplaced"/>
</dbReference>
<protein>
    <submittedName>
        <fullName evidence="3">Uncharacterized protein</fullName>
    </submittedName>
</protein>
<evidence type="ECO:0000256" key="1">
    <source>
        <dbReference type="SAM" id="MobiDB-lite"/>
    </source>
</evidence>
<evidence type="ECO:0000313" key="2">
    <source>
        <dbReference type="Proteomes" id="UP000887565"/>
    </source>
</evidence>
<dbReference type="WBParaSite" id="nRc.2.0.1.t17722-RA">
    <property type="protein sequence ID" value="nRc.2.0.1.t17722-RA"/>
    <property type="gene ID" value="nRc.2.0.1.g17722"/>
</dbReference>
<accession>A0A915IV77</accession>
<name>A0A915IV77_ROMCU</name>
<sequence>MVKNPVKIKKYKKFISLTDKCNEMTRKTVEINMPPKPANCKVQRPALSTMIVETTVIKTLTNMTPMVAKRASSNDNLAKTVFTGISLTAFMPDNCCESIIITAKVKAQRKSLSLNISEKVTCIKKEEFTVQEKRIGPQIIRAQTRFETQKIGDQNRNGHHQLVSAAQQTAILFTPINAEQKYIQISLVEIRGSQIRGVQTVLILHLPQLTPIKNRPNQKNEQNFSSQTNLPKWSATAPLANPPIMAPNGNKPPTQLQMKVNLSLSDSNKVSKNNLSDIFLPVGSSGVAFNDL</sequence>
<dbReference type="AlphaFoldDB" id="A0A915IV77"/>
<proteinExistence type="predicted"/>
<evidence type="ECO:0000313" key="3">
    <source>
        <dbReference type="WBParaSite" id="nRc.2.0.1.t17722-RA"/>
    </source>
</evidence>